<accession>A0A9P9A270</accession>
<keyword evidence="4" id="KW-1185">Reference proteome</keyword>
<feature type="region of interest" description="Disordered" evidence="1">
    <location>
        <begin position="1"/>
        <end position="24"/>
    </location>
</feature>
<name>A0A9P9A270_9PEZI</name>
<dbReference type="SMART" id="SM00256">
    <property type="entry name" value="FBOX"/>
    <property type="match status" value="1"/>
</dbReference>
<dbReference type="InterPro" id="IPR036047">
    <property type="entry name" value="F-box-like_dom_sf"/>
</dbReference>
<dbReference type="RefSeq" id="XP_045964507.1">
    <property type="nucleotide sequence ID" value="XM_046101473.1"/>
</dbReference>
<feature type="domain" description="F-box" evidence="2">
    <location>
        <begin position="37"/>
        <end position="76"/>
    </location>
</feature>
<dbReference type="AlphaFoldDB" id="A0A9P9A270"/>
<evidence type="ECO:0000313" key="4">
    <source>
        <dbReference type="Proteomes" id="UP000758603"/>
    </source>
</evidence>
<dbReference type="InterPro" id="IPR001810">
    <property type="entry name" value="F-box_dom"/>
</dbReference>
<proteinExistence type="predicted"/>
<gene>
    <name evidence="3" type="ORF">BKA67DRAFT_547816</name>
</gene>
<dbReference type="OrthoDB" id="3800738at2759"/>
<evidence type="ECO:0000256" key="1">
    <source>
        <dbReference type="SAM" id="MobiDB-lite"/>
    </source>
</evidence>
<dbReference type="EMBL" id="JAGPXC010000001">
    <property type="protein sequence ID" value="KAH6660376.1"/>
    <property type="molecule type" value="Genomic_DNA"/>
</dbReference>
<dbReference type="Gene3D" id="1.20.1280.50">
    <property type="match status" value="1"/>
</dbReference>
<protein>
    <recommendedName>
        <fullName evidence="2">F-box domain-containing protein</fullName>
    </recommendedName>
</protein>
<comment type="caution">
    <text evidence="3">The sequence shown here is derived from an EMBL/GenBank/DDBJ whole genome shotgun (WGS) entry which is preliminary data.</text>
</comment>
<dbReference type="Pfam" id="PF00646">
    <property type="entry name" value="F-box"/>
    <property type="match status" value="1"/>
</dbReference>
<evidence type="ECO:0000259" key="2">
    <source>
        <dbReference type="SMART" id="SM00256"/>
    </source>
</evidence>
<evidence type="ECO:0000313" key="3">
    <source>
        <dbReference type="EMBL" id="KAH6660376.1"/>
    </source>
</evidence>
<organism evidence="3 4">
    <name type="scientific">Truncatella angustata</name>
    <dbReference type="NCBI Taxonomy" id="152316"/>
    <lineage>
        <taxon>Eukaryota</taxon>
        <taxon>Fungi</taxon>
        <taxon>Dikarya</taxon>
        <taxon>Ascomycota</taxon>
        <taxon>Pezizomycotina</taxon>
        <taxon>Sordariomycetes</taxon>
        <taxon>Xylariomycetidae</taxon>
        <taxon>Amphisphaeriales</taxon>
        <taxon>Sporocadaceae</taxon>
        <taxon>Truncatella</taxon>
    </lineage>
</organism>
<dbReference type="Proteomes" id="UP000758603">
    <property type="component" value="Unassembled WGS sequence"/>
</dbReference>
<dbReference type="GeneID" id="70130365"/>
<dbReference type="SUPFAM" id="SSF81383">
    <property type="entry name" value="F-box domain"/>
    <property type="match status" value="1"/>
</dbReference>
<reference evidence="3" key="1">
    <citation type="journal article" date="2021" name="Nat. Commun.">
        <title>Genetic determinants of endophytism in the Arabidopsis root mycobiome.</title>
        <authorList>
            <person name="Mesny F."/>
            <person name="Miyauchi S."/>
            <person name="Thiergart T."/>
            <person name="Pickel B."/>
            <person name="Atanasova L."/>
            <person name="Karlsson M."/>
            <person name="Huettel B."/>
            <person name="Barry K.W."/>
            <person name="Haridas S."/>
            <person name="Chen C."/>
            <person name="Bauer D."/>
            <person name="Andreopoulos W."/>
            <person name="Pangilinan J."/>
            <person name="LaButti K."/>
            <person name="Riley R."/>
            <person name="Lipzen A."/>
            <person name="Clum A."/>
            <person name="Drula E."/>
            <person name="Henrissat B."/>
            <person name="Kohler A."/>
            <person name="Grigoriev I.V."/>
            <person name="Martin F.M."/>
            <person name="Hacquard S."/>
        </authorList>
    </citation>
    <scope>NUCLEOTIDE SEQUENCE</scope>
    <source>
        <strain evidence="3">MPI-SDFR-AT-0073</strain>
    </source>
</reference>
<sequence length="308" mass="35271">MARPTLPLRRRRDTVEGPAPRRPFHQHSTVIEDAWAITEIAENILARLPMKDLLLAQRVSSGWRELISISPVLQELLYMRPRQPGPAQEILPDGTPIRDFNPLLVKYMPMWFSKRKDASNQWIMHAPWARTVSRLTFLRRDASWRRMLLAQPPFTVFEGVQQWHVYGADSLAVGCLELPDGVRMGLAYDTAVASVEGPSIGSIPVSFYTLMDGRTSHCARGQKAKNEWEMPERIFGGIDKFTLITQSDGGHLQLDHETRRKIELQHREYTSVGSEPAKIVLRKVPRIVKYPGSLYTWWTDDGYIEANE</sequence>